<proteinExistence type="predicted"/>
<evidence type="ECO:0000256" key="1">
    <source>
        <dbReference type="ARBA" id="ARBA00004141"/>
    </source>
</evidence>
<feature type="transmembrane region" description="Helical" evidence="5">
    <location>
        <begin position="207"/>
        <end position="225"/>
    </location>
</feature>
<dbReference type="InterPro" id="IPR002645">
    <property type="entry name" value="STAS_dom"/>
</dbReference>
<feature type="transmembrane region" description="Helical" evidence="5">
    <location>
        <begin position="338"/>
        <end position="367"/>
    </location>
</feature>
<dbReference type="PROSITE" id="PS50801">
    <property type="entry name" value="STAS"/>
    <property type="match status" value="1"/>
</dbReference>
<feature type="transmembrane region" description="Helical" evidence="5">
    <location>
        <begin position="58"/>
        <end position="79"/>
    </location>
</feature>
<dbReference type="CDD" id="cd07042">
    <property type="entry name" value="STAS_SulP_like_sulfate_transporter"/>
    <property type="match status" value="1"/>
</dbReference>
<keyword evidence="3 5" id="KW-1133">Transmembrane helix</keyword>
<evidence type="ECO:0000256" key="3">
    <source>
        <dbReference type="ARBA" id="ARBA00022989"/>
    </source>
</evidence>
<protein>
    <submittedName>
        <fullName evidence="7">Sulfate permease</fullName>
    </submittedName>
</protein>
<evidence type="ECO:0000313" key="8">
    <source>
        <dbReference type="Proteomes" id="UP000030101"/>
    </source>
</evidence>
<dbReference type="Pfam" id="PF01740">
    <property type="entry name" value="STAS"/>
    <property type="match status" value="1"/>
</dbReference>
<dbReference type="PANTHER" id="PTHR11814">
    <property type="entry name" value="SULFATE TRANSPORTER"/>
    <property type="match status" value="1"/>
</dbReference>
<feature type="transmembrane region" description="Helical" evidence="5">
    <location>
        <begin position="294"/>
        <end position="317"/>
    </location>
</feature>
<dbReference type="EMBL" id="JQZV01000013">
    <property type="protein sequence ID" value="KGN91704.1"/>
    <property type="molecule type" value="Genomic_DNA"/>
</dbReference>
<keyword evidence="8" id="KW-1185">Reference proteome</keyword>
<evidence type="ECO:0000259" key="6">
    <source>
        <dbReference type="PROSITE" id="PS50801"/>
    </source>
</evidence>
<gene>
    <name evidence="7" type="ORF">HQ43_06295</name>
</gene>
<organism evidence="7 8">
    <name type="scientific">Porphyromonas canoris</name>
    <dbReference type="NCBI Taxonomy" id="36875"/>
    <lineage>
        <taxon>Bacteria</taxon>
        <taxon>Pseudomonadati</taxon>
        <taxon>Bacteroidota</taxon>
        <taxon>Bacteroidia</taxon>
        <taxon>Bacteroidales</taxon>
        <taxon>Porphyromonadaceae</taxon>
        <taxon>Porphyromonas</taxon>
    </lineage>
</organism>
<feature type="transmembrane region" description="Helical" evidence="5">
    <location>
        <begin position="30"/>
        <end position="51"/>
    </location>
</feature>
<feature type="transmembrane region" description="Helical" evidence="5">
    <location>
        <begin position="127"/>
        <end position="145"/>
    </location>
</feature>
<evidence type="ECO:0000256" key="4">
    <source>
        <dbReference type="ARBA" id="ARBA00023136"/>
    </source>
</evidence>
<comment type="caution">
    <text evidence="7">The sequence shown here is derived from an EMBL/GenBank/DDBJ whole genome shotgun (WGS) entry which is preliminary data.</text>
</comment>
<dbReference type="Proteomes" id="UP000030101">
    <property type="component" value="Unassembled WGS sequence"/>
</dbReference>
<evidence type="ECO:0000256" key="2">
    <source>
        <dbReference type="ARBA" id="ARBA00022692"/>
    </source>
</evidence>
<accession>A0ABR4XJ30</accession>
<name>A0ABR4XJ30_9PORP</name>
<feature type="transmembrane region" description="Helical" evidence="5">
    <location>
        <begin position="387"/>
        <end position="417"/>
    </location>
</feature>
<dbReference type="Gene3D" id="3.30.750.24">
    <property type="entry name" value="STAS domain"/>
    <property type="match status" value="1"/>
</dbReference>
<evidence type="ECO:0000313" key="7">
    <source>
        <dbReference type="EMBL" id="KGN91704.1"/>
    </source>
</evidence>
<reference evidence="7 8" key="1">
    <citation type="submission" date="2014-08" db="EMBL/GenBank/DDBJ databases">
        <title>Porphyromonas canoris strain:OH2762 Genome sequencing.</title>
        <authorList>
            <person name="Wallis C."/>
            <person name="Deusch O."/>
            <person name="O'Flynn C."/>
            <person name="Davis I."/>
            <person name="Jospin G."/>
            <person name="Darling A.E."/>
            <person name="Coil D.A."/>
            <person name="Alexiev A."/>
            <person name="Horsfall A."/>
            <person name="Kirkwood N."/>
            <person name="Harris S."/>
            <person name="Eisen J.A."/>
        </authorList>
    </citation>
    <scope>NUCLEOTIDE SEQUENCE [LARGE SCALE GENOMIC DNA]</scope>
    <source>
        <strain evidence="8">COT-108 OH2762</strain>
    </source>
</reference>
<keyword evidence="4 5" id="KW-0472">Membrane</keyword>
<dbReference type="InterPro" id="IPR036513">
    <property type="entry name" value="STAS_dom_sf"/>
</dbReference>
<dbReference type="InterPro" id="IPR011547">
    <property type="entry name" value="SLC26A/SulP_dom"/>
</dbReference>
<comment type="subcellular location">
    <subcellularLocation>
        <location evidence="1">Membrane</location>
        <topology evidence="1">Multi-pass membrane protein</topology>
    </subcellularLocation>
</comment>
<feature type="transmembrane region" description="Helical" evidence="5">
    <location>
        <begin position="85"/>
        <end position="115"/>
    </location>
</feature>
<feature type="domain" description="STAS" evidence="6">
    <location>
        <begin position="444"/>
        <end position="555"/>
    </location>
</feature>
<dbReference type="Pfam" id="PF00916">
    <property type="entry name" value="Sulfate_transp"/>
    <property type="match status" value="1"/>
</dbReference>
<dbReference type="SUPFAM" id="SSF52091">
    <property type="entry name" value="SpoIIaa-like"/>
    <property type="match status" value="1"/>
</dbReference>
<keyword evidence="2 5" id="KW-0812">Transmembrane</keyword>
<dbReference type="RefSeq" id="WP_036791073.1">
    <property type="nucleotide sequence ID" value="NZ_JQZV01000013.1"/>
</dbReference>
<feature type="transmembrane region" description="Helical" evidence="5">
    <location>
        <begin position="178"/>
        <end position="195"/>
    </location>
</feature>
<dbReference type="InterPro" id="IPR001902">
    <property type="entry name" value="SLC26A/SulP_fam"/>
</dbReference>
<evidence type="ECO:0000256" key="5">
    <source>
        <dbReference type="SAM" id="Phobius"/>
    </source>
</evidence>
<sequence>MSKEKIARIGLPELYYSLQGYTKEKFFKDLIAGIIVAIVALPLAIAFGIASGVSPTEGIITAILGGFIVSALGGSTVQIGGPTGAFIVIVFGIIQEFGIAGLAVATVMAGAMLMLLGFLRLGTVIRFIPYPIILGFTAGIAVTIFTTQVKDILGLQIESVPGDFIGKWQTYFAHLDSWNPWSLLFTVLAVLTIVYAPKIHRQIPGSLLALIVLTLGGYALTSFGMPNAPATIGDHFTFTSGLPEFQTLDLSVATLKKLLPSAFTIAMLGAIESLLSASVADGVTGARHNSNVELIAQGAANVVVPFFGGIPVTGAIARTMTNINNGGRTPVAGIVHAVMLLAILLFLGPLTAYIPLAALAGVLVIVSYNMSGWRSCLAIFKGPKSDIVVLLVTFFLTVLIDLTVAIEIGMLLAVLLFMRRLQKATGITRHDKQFDALSHSDTDRKEVLDVPDGVDVYEIAGPFFFGMANSFDETMRQVHHKPTARIVRMRRVPFVDSTALHNLSMMADFHKKQGIHLVLSGIQPEVYKELEQSGLLDELGRENVCDNIHKALERVR</sequence>